<reference evidence="2 3" key="1">
    <citation type="journal article" date="2023" name="J. Hered.">
        <title>Chromosome-level genome of the wood stork (Mycteria americana) provides insight into avian chromosome evolution.</title>
        <authorList>
            <person name="Flamio R. Jr."/>
            <person name="Ramstad K.M."/>
        </authorList>
    </citation>
    <scope>NUCLEOTIDE SEQUENCE [LARGE SCALE GENOMIC DNA]</scope>
    <source>
        <strain evidence="2">JAX WOST 10</strain>
    </source>
</reference>
<gene>
    <name evidence="2" type="ORF">QYF61_000810</name>
</gene>
<keyword evidence="3" id="KW-1185">Reference proteome</keyword>
<feature type="domain" description="Reverse transcriptase" evidence="1">
    <location>
        <begin position="290"/>
        <end position="368"/>
    </location>
</feature>
<dbReference type="InterPro" id="IPR000477">
    <property type="entry name" value="RT_dom"/>
</dbReference>
<dbReference type="EMBL" id="JAUNZN010000004">
    <property type="protein sequence ID" value="KAK4821749.1"/>
    <property type="molecule type" value="Genomic_DNA"/>
</dbReference>
<comment type="caution">
    <text evidence="2">The sequence shown here is derived from an EMBL/GenBank/DDBJ whole genome shotgun (WGS) entry which is preliminary data.</text>
</comment>
<accession>A0AAN7RV63</accession>
<dbReference type="Pfam" id="PF00078">
    <property type="entry name" value="RVT_1"/>
    <property type="match status" value="1"/>
</dbReference>
<dbReference type="Proteomes" id="UP001333110">
    <property type="component" value="Unassembled WGS sequence"/>
</dbReference>
<evidence type="ECO:0000313" key="2">
    <source>
        <dbReference type="EMBL" id="KAK4821749.1"/>
    </source>
</evidence>
<proteinExistence type="predicted"/>
<organism evidence="2 3">
    <name type="scientific">Mycteria americana</name>
    <name type="common">Wood stork</name>
    <dbReference type="NCBI Taxonomy" id="33587"/>
    <lineage>
        <taxon>Eukaryota</taxon>
        <taxon>Metazoa</taxon>
        <taxon>Chordata</taxon>
        <taxon>Craniata</taxon>
        <taxon>Vertebrata</taxon>
        <taxon>Euteleostomi</taxon>
        <taxon>Archelosauria</taxon>
        <taxon>Archosauria</taxon>
        <taxon>Dinosauria</taxon>
        <taxon>Saurischia</taxon>
        <taxon>Theropoda</taxon>
        <taxon>Coelurosauria</taxon>
        <taxon>Aves</taxon>
        <taxon>Neognathae</taxon>
        <taxon>Neoaves</taxon>
        <taxon>Aequornithes</taxon>
        <taxon>Ciconiiformes</taxon>
        <taxon>Ciconiidae</taxon>
        <taxon>Mycteria</taxon>
    </lineage>
</organism>
<name>A0AAN7RV63_MYCAM</name>
<dbReference type="PANTHER" id="PTHR33332">
    <property type="entry name" value="REVERSE TRANSCRIPTASE DOMAIN-CONTAINING PROTEIN"/>
    <property type="match status" value="1"/>
</dbReference>
<protein>
    <recommendedName>
        <fullName evidence="1">Reverse transcriptase domain-containing protein</fullName>
    </recommendedName>
</protein>
<evidence type="ECO:0000313" key="3">
    <source>
        <dbReference type="Proteomes" id="UP001333110"/>
    </source>
</evidence>
<sequence length="403" mass="44582">MFETSTLSVSHSFYKANKGDHEKFLSSAAKCCSRSLISLALALLQAGQLGEAGFKLKDFGSGVQSGNAYAIATNWGESQANQSSDKCSLSASQDENQKTNHLKCMYTNTCSLGNKQEELELHAHTVGPQALRTKIQVDANTDPPSVNQELVCELLQQLDPYKWMGPDNIHPRVLRELADVIVRLLSIIFEKSWTSGDIPEDWKKANVTPIYKNGLKEHPGNYSIQAHQSYFSPWESYGTNLPGAYHKSNEAQTDALRSRQVVCAVGGELAARLHPEGGGKWLLFNLATCHKWVPQGQILGPTLFNIFISDLDDAIKCTLMNFADDTKLNGEVDTSEGRATPQEDLGRLEEWANKNHMKFNKDKCKVLHLENIIQECSTGCDLPSCGAALWKGTWGSWWTTSSV</sequence>
<dbReference type="AlphaFoldDB" id="A0AAN7RV63"/>
<evidence type="ECO:0000259" key="1">
    <source>
        <dbReference type="Pfam" id="PF00078"/>
    </source>
</evidence>